<organism evidence="2 3">
    <name type="scientific">Heliocybe sulcata</name>
    <dbReference type="NCBI Taxonomy" id="5364"/>
    <lineage>
        <taxon>Eukaryota</taxon>
        <taxon>Fungi</taxon>
        <taxon>Dikarya</taxon>
        <taxon>Basidiomycota</taxon>
        <taxon>Agaricomycotina</taxon>
        <taxon>Agaricomycetes</taxon>
        <taxon>Gloeophyllales</taxon>
        <taxon>Gloeophyllaceae</taxon>
        <taxon>Heliocybe</taxon>
    </lineage>
</organism>
<name>A0A5C3MRE7_9AGAM</name>
<feature type="compositionally biased region" description="Polar residues" evidence="1">
    <location>
        <begin position="339"/>
        <end position="353"/>
    </location>
</feature>
<keyword evidence="3" id="KW-1185">Reference proteome</keyword>
<gene>
    <name evidence="2" type="ORF">OE88DRAFT_800820</name>
</gene>
<dbReference type="EMBL" id="ML213524">
    <property type="protein sequence ID" value="TFK47413.1"/>
    <property type="molecule type" value="Genomic_DNA"/>
</dbReference>
<accession>A0A5C3MRE7</accession>
<reference evidence="2 3" key="1">
    <citation type="journal article" date="2019" name="Nat. Ecol. Evol.">
        <title>Megaphylogeny resolves global patterns of mushroom evolution.</title>
        <authorList>
            <person name="Varga T."/>
            <person name="Krizsan K."/>
            <person name="Foldi C."/>
            <person name="Dima B."/>
            <person name="Sanchez-Garcia M."/>
            <person name="Sanchez-Ramirez S."/>
            <person name="Szollosi G.J."/>
            <person name="Szarkandi J.G."/>
            <person name="Papp V."/>
            <person name="Albert L."/>
            <person name="Andreopoulos W."/>
            <person name="Angelini C."/>
            <person name="Antonin V."/>
            <person name="Barry K.W."/>
            <person name="Bougher N.L."/>
            <person name="Buchanan P."/>
            <person name="Buyck B."/>
            <person name="Bense V."/>
            <person name="Catcheside P."/>
            <person name="Chovatia M."/>
            <person name="Cooper J."/>
            <person name="Damon W."/>
            <person name="Desjardin D."/>
            <person name="Finy P."/>
            <person name="Geml J."/>
            <person name="Haridas S."/>
            <person name="Hughes K."/>
            <person name="Justo A."/>
            <person name="Karasinski D."/>
            <person name="Kautmanova I."/>
            <person name="Kiss B."/>
            <person name="Kocsube S."/>
            <person name="Kotiranta H."/>
            <person name="LaButti K.M."/>
            <person name="Lechner B.E."/>
            <person name="Liimatainen K."/>
            <person name="Lipzen A."/>
            <person name="Lukacs Z."/>
            <person name="Mihaltcheva S."/>
            <person name="Morgado L.N."/>
            <person name="Niskanen T."/>
            <person name="Noordeloos M.E."/>
            <person name="Ohm R.A."/>
            <person name="Ortiz-Santana B."/>
            <person name="Ovrebo C."/>
            <person name="Racz N."/>
            <person name="Riley R."/>
            <person name="Savchenko A."/>
            <person name="Shiryaev A."/>
            <person name="Soop K."/>
            <person name="Spirin V."/>
            <person name="Szebenyi C."/>
            <person name="Tomsovsky M."/>
            <person name="Tulloss R.E."/>
            <person name="Uehling J."/>
            <person name="Grigoriev I.V."/>
            <person name="Vagvolgyi C."/>
            <person name="Papp T."/>
            <person name="Martin F.M."/>
            <person name="Miettinen O."/>
            <person name="Hibbett D.S."/>
            <person name="Nagy L.G."/>
        </authorList>
    </citation>
    <scope>NUCLEOTIDE SEQUENCE [LARGE SCALE GENOMIC DNA]</scope>
    <source>
        <strain evidence="2 3">OMC1185</strain>
    </source>
</reference>
<feature type="region of interest" description="Disordered" evidence="1">
    <location>
        <begin position="323"/>
        <end position="369"/>
    </location>
</feature>
<dbReference type="AlphaFoldDB" id="A0A5C3MRE7"/>
<feature type="compositionally biased region" description="Polar residues" evidence="1">
    <location>
        <begin position="94"/>
        <end position="107"/>
    </location>
</feature>
<feature type="region of interest" description="Disordered" evidence="1">
    <location>
        <begin position="24"/>
        <end position="107"/>
    </location>
</feature>
<feature type="compositionally biased region" description="Polar residues" evidence="1">
    <location>
        <begin position="68"/>
        <end position="86"/>
    </location>
</feature>
<evidence type="ECO:0000313" key="2">
    <source>
        <dbReference type="EMBL" id="TFK47413.1"/>
    </source>
</evidence>
<sequence>MGMKKNKRKSGVTFYRRDCDCGIPTPPMSPDFAGPSHVLFSADDEDTPTSGTVDPAHPTASDDKAISESANVDNHQDNATSASPSGDSIEPETITDSPSGDNTDLISLYTDTDSASVYSEQTISSEEQTICDSPSGDNSALISLYANLPSDDEDLKMTSVPGIIVTSPTQDALPTPPASPILEVAMHESKLVNEYLPVPQLGKPQSLPVIVKDKEPMVIPVVDGRWSIPTDERKPKPVPVLFKKGEMPVLPTIFEEDEEEELPIVPIVNPEDPPIALIVKAEKPAAVPALIPEKPVQAPAITADESIPARIIISEEPVRVIKDDAKDAKQTKRARRQQTLHNKPASFTLSGNPPSSPKRKTPATPRPNKLVVEQSRMEMTASAVNRKNTNATPGSSSSQAVTRQALAARRHGIVGGTPVRAKTMSGKENVSGWR</sequence>
<evidence type="ECO:0000256" key="1">
    <source>
        <dbReference type="SAM" id="MobiDB-lite"/>
    </source>
</evidence>
<feature type="region of interest" description="Disordered" evidence="1">
    <location>
        <begin position="117"/>
        <end position="136"/>
    </location>
</feature>
<evidence type="ECO:0000313" key="3">
    <source>
        <dbReference type="Proteomes" id="UP000305948"/>
    </source>
</evidence>
<protein>
    <submittedName>
        <fullName evidence="2">Uncharacterized protein</fullName>
    </submittedName>
</protein>
<feature type="region of interest" description="Disordered" evidence="1">
    <location>
        <begin position="415"/>
        <end position="434"/>
    </location>
</feature>
<dbReference type="Proteomes" id="UP000305948">
    <property type="component" value="Unassembled WGS sequence"/>
</dbReference>
<feature type="compositionally biased region" description="Polar residues" evidence="1">
    <location>
        <begin position="382"/>
        <end position="402"/>
    </location>
</feature>
<proteinExistence type="predicted"/>
<dbReference type="OrthoDB" id="3329861at2759"/>
<feature type="region of interest" description="Disordered" evidence="1">
    <location>
        <begin position="381"/>
        <end position="402"/>
    </location>
</feature>